<evidence type="ECO:0000256" key="2">
    <source>
        <dbReference type="ARBA" id="ARBA00007357"/>
    </source>
</evidence>
<evidence type="ECO:0000256" key="1">
    <source>
        <dbReference type="ARBA" id="ARBA00001947"/>
    </source>
</evidence>
<dbReference type="Pfam" id="PF05649">
    <property type="entry name" value="Peptidase_M13_N"/>
    <property type="match status" value="1"/>
</dbReference>
<evidence type="ECO:0000313" key="13">
    <source>
        <dbReference type="Proteomes" id="UP000332933"/>
    </source>
</evidence>
<evidence type="ECO:0000313" key="11">
    <source>
        <dbReference type="EMBL" id="KAF0694662.1"/>
    </source>
</evidence>
<dbReference type="InterPro" id="IPR024079">
    <property type="entry name" value="MetalloPept_cat_dom_sf"/>
</dbReference>
<keyword evidence="8" id="KW-0472">Membrane</keyword>
<dbReference type="CDD" id="cd08662">
    <property type="entry name" value="M13"/>
    <property type="match status" value="1"/>
</dbReference>
<dbReference type="InterPro" id="IPR042089">
    <property type="entry name" value="Peptidase_M13_dom_2"/>
</dbReference>
<reference evidence="12 13" key="1">
    <citation type="submission" date="2019-03" db="EMBL/GenBank/DDBJ databases">
        <authorList>
            <person name="Gaulin E."/>
            <person name="Dumas B."/>
        </authorList>
    </citation>
    <scope>NUCLEOTIDE SEQUENCE [LARGE SCALE GENOMIC DNA]</scope>
    <source>
        <strain evidence="12">CBS 568.67</strain>
    </source>
</reference>
<comment type="similarity">
    <text evidence="2">Belongs to the peptidase M13 family.</text>
</comment>
<evidence type="ECO:0000313" key="12">
    <source>
        <dbReference type="EMBL" id="VFT91323.1"/>
    </source>
</evidence>
<proteinExistence type="inferred from homology"/>
<dbReference type="InterPro" id="IPR008753">
    <property type="entry name" value="Peptidase_M13_N"/>
</dbReference>
<protein>
    <submittedName>
        <fullName evidence="12">Aste57867_14501 protein</fullName>
    </submittedName>
</protein>
<keyword evidence="7" id="KW-0482">Metalloprotease</keyword>
<dbReference type="GO" id="GO:0004222">
    <property type="term" value="F:metalloendopeptidase activity"/>
    <property type="evidence" value="ECO:0007669"/>
    <property type="project" value="InterPro"/>
</dbReference>
<keyword evidence="6" id="KW-0862">Zinc</keyword>
<evidence type="ECO:0000256" key="3">
    <source>
        <dbReference type="ARBA" id="ARBA00022670"/>
    </source>
</evidence>
<keyword evidence="3" id="KW-0645">Protease</keyword>
<evidence type="ECO:0000259" key="9">
    <source>
        <dbReference type="Pfam" id="PF01431"/>
    </source>
</evidence>
<dbReference type="InterPro" id="IPR018497">
    <property type="entry name" value="Peptidase_M13_C"/>
</dbReference>
<dbReference type="Gene3D" id="1.10.1380.10">
    <property type="entry name" value="Neutral endopeptidase , domain2"/>
    <property type="match status" value="1"/>
</dbReference>
<keyword evidence="4" id="KW-0479">Metal-binding</keyword>
<evidence type="ECO:0000256" key="8">
    <source>
        <dbReference type="SAM" id="Phobius"/>
    </source>
</evidence>
<gene>
    <name evidence="12" type="primary">Aste57867_14501</name>
    <name evidence="11" type="ORF">As57867_014447</name>
    <name evidence="12" type="ORF">ASTE57867_14501</name>
</gene>
<dbReference type="EMBL" id="VJMH01005543">
    <property type="protein sequence ID" value="KAF0694662.1"/>
    <property type="molecule type" value="Genomic_DNA"/>
</dbReference>
<evidence type="ECO:0000256" key="7">
    <source>
        <dbReference type="ARBA" id="ARBA00023049"/>
    </source>
</evidence>
<feature type="transmembrane region" description="Helical" evidence="8">
    <location>
        <begin position="44"/>
        <end position="62"/>
    </location>
</feature>
<reference evidence="11" key="2">
    <citation type="submission" date="2019-06" db="EMBL/GenBank/DDBJ databases">
        <title>Genomics analysis of Aphanomyces spp. identifies a new class of oomycete effector associated with host adaptation.</title>
        <authorList>
            <person name="Gaulin E."/>
        </authorList>
    </citation>
    <scope>NUCLEOTIDE SEQUENCE</scope>
    <source>
        <strain evidence="11">CBS 578.67</strain>
    </source>
</reference>
<keyword evidence="13" id="KW-1185">Reference proteome</keyword>
<dbReference type="InterPro" id="IPR000718">
    <property type="entry name" value="Peptidase_M13"/>
</dbReference>
<feature type="domain" description="Peptidase M13 C-terminal" evidence="9">
    <location>
        <begin position="527"/>
        <end position="734"/>
    </location>
</feature>
<dbReference type="GO" id="GO:0005886">
    <property type="term" value="C:plasma membrane"/>
    <property type="evidence" value="ECO:0007669"/>
    <property type="project" value="TreeGrafter"/>
</dbReference>
<dbReference type="PANTHER" id="PTHR11733:SF167">
    <property type="entry name" value="FI17812P1-RELATED"/>
    <property type="match status" value="1"/>
</dbReference>
<dbReference type="GO" id="GO:0016485">
    <property type="term" value="P:protein processing"/>
    <property type="evidence" value="ECO:0007669"/>
    <property type="project" value="TreeGrafter"/>
</dbReference>
<dbReference type="PRINTS" id="PR00786">
    <property type="entry name" value="NEPRILYSIN"/>
</dbReference>
<comment type="cofactor">
    <cofactor evidence="1">
        <name>Zn(2+)</name>
        <dbReference type="ChEBI" id="CHEBI:29105"/>
    </cofactor>
</comment>
<dbReference type="Gene3D" id="3.40.390.10">
    <property type="entry name" value="Collagenase (Catalytic Domain)"/>
    <property type="match status" value="1"/>
</dbReference>
<dbReference type="PROSITE" id="PS51885">
    <property type="entry name" value="NEPRILYSIN"/>
    <property type="match status" value="1"/>
</dbReference>
<dbReference type="Pfam" id="PF01431">
    <property type="entry name" value="Peptidase_M13"/>
    <property type="match status" value="1"/>
</dbReference>
<sequence length="736" mass="81694">MTKKCERVYLSVGDDVPLRLAYGTDHAAVDVARKQPKTSRWSKVALGAGLLVMGVTFVSLSLPASNKPPVVDGQDAAKTNDEDDPYAAFKETMHNMIDAGVDPCENFYRYACGGWLKSATIPDDANTIDTSFTVVADRNAKIIDDIMRRRPPLIGPMYESCVKGKNADPEAIATISRRLQHIHNLTSAGDVVEYAGKLFALTNTPSFLELEVAADSKNATLLVLNIGQGGLTFPSKEYYTEDHKSHKYSSLFVDYVKALGRVKAFAKHNISRFADHVLDLEAKFADASLTNADLRDPWSTYNPMSLDQVATRFPYVTKYLQGAGFYDRIKASETHILVPTPEFFDAQTKILDAVTDLRVLKSYVSFHLIDTQSVILGEYFRQASHEFHGVLSGLERKQNRDDFCMDVTESILGDYVGQYYLDRVWDPATKAAAQRLVQEIEGSMDQVLQHESWLDDATRAQALDKLHHVFNLVGGPDALPELPFEISPTDFWSNVMHFKQLAFQGALDGVGASVDPDAWAMTASTVNAYYDPSENKMVFPAAIMQAPFYSAHHLPDVANYARIGMVMGHELSHGFDDQGRNYDGQGNLHVWWSAFVSHTYDVKAKCLVDQYSSFPVRTLDGKALIGHINGQLTLGENIADNGGLKLAYMAYLASKKAAPATPHEKTADDKLYFLSFAQGWCEKRSDAYAELLLTLDPHSPGKWRVNGPLMNSQLFADTFQCPVGTPMNPKDKCVVW</sequence>
<name>A0A485L0T3_9STRA</name>
<organism evidence="12 13">
    <name type="scientific">Aphanomyces stellatus</name>
    <dbReference type="NCBI Taxonomy" id="120398"/>
    <lineage>
        <taxon>Eukaryota</taxon>
        <taxon>Sar</taxon>
        <taxon>Stramenopiles</taxon>
        <taxon>Oomycota</taxon>
        <taxon>Saprolegniomycetes</taxon>
        <taxon>Saprolegniales</taxon>
        <taxon>Verrucalvaceae</taxon>
        <taxon>Aphanomyces</taxon>
    </lineage>
</organism>
<dbReference type="PANTHER" id="PTHR11733">
    <property type="entry name" value="ZINC METALLOPROTEASE FAMILY M13 NEPRILYSIN-RELATED"/>
    <property type="match status" value="1"/>
</dbReference>
<dbReference type="SUPFAM" id="SSF55486">
    <property type="entry name" value="Metalloproteases ('zincins'), catalytic domain"/>
    <property type="match status" value="1"/>
</dbReference>
<accession>A0A485L0T3</accession>
<dbReference type="GO" id="GO:0046872">
    <property type="term" value="F:metal ion binding"/>
    <property type="evidence" value="ECO:0007669"/>
    <property type="project" value="UniProtKB-KW"/>
</dbReference>
<evidence type="ECO:0000256" key="5">
    <source>
        <dbReference type="ARBA" id="ARBA00022801"/>
    </source>
</evidence>
<dbReference type="Proteomes" id="UP000332933">
    <property type="component" value="Unassembled WGS sequence"/>
</dbReference>
<dbReference type="OrthoDB" id="6475849at2759"/>
<evidence type="ECO:0000259" key="10">
    <source>
        <dbReference type="Pfam" id="PF05649"/>
    </source>
</evidence>
<keyword evidence="5" id="KW-0378">Hydrolase</keyword>
<dbReference type="AlphaFoldDB" id="A0A485L0T3"/>
<evidence type="ECO:0000256" key="6">
    <source>
        <dbReference type="ARBA" id="ARBA00022833"/>
    </source>
</evidence>
<dbReference type="EMBL" id="CAADRA010005564">
    <property type="protein sequence ID" value="VFT91323.1"/>
    <property type="molecule type" value="Genomic_DNA"/>
</dbReference>
<keyword evidence="8" id="KW-1133">Transmembrane helix</keyword>
<feature type="domain" description="Peptidase M13 N-terminal" evidence="10">
    <location>
        <begin position="103"/>
        <end position="476"/>
    </location>
</feature>
<evidence type="ECO:0000256" key="4">
    <source>
        <dbReference type="ARBA" id="ARBA00022723"/>
    </source>
</evidence>
<keyword evidence="8" id="KW-0812">Transmembrane</keyword>